<comment type="caution">
    <text evidence="2">The sequence shown here is derived from an EMBL/GenBank/DDBJ whole genome shotgun (WGS) entry which is preliminary data.</text>
</comment>
<dbReference type="Pfam" id="PF04214">
    <property type="entry name" value="DUF411"/>
    <property type="match status" value="1"/>
</dbReference>
<dbReference type="InterPro" id="IPR007332">
    <property type="entry name" value="DUF411"/>
</dbReference>
<evidence type="ECO:0008006" key="4">
    <source>
        <dbReference type="Google" id="ProtNLM"/>
    </source>
</evidence>
<gene>
    <name evidence="2" type="ORF">MBO_06394</name>
</gene>
<evidence type="ECO:0000313" key="3">
    <source>
        <dbReference type="Proteomes" id="UP000035860"/>
    </source>
</evidence>
<sequence>MRIRTVRQKLSFVGVGLVYLTALIVMGFFAVQPSHSVTVEVWKDPNCGCCSKWVAYTQRNGFSVKSHDTGNQKIQHDAGIPDDHRSCHTAIVAGYAVEGHVPAQDIKRLLDQKPDAIGLSVPGMVIGTPGMDDAVYQGRQDPYKVFLLNNDGNHEVFAAY</sequence>
<dbReference type="AlphaFoldDB" id="A0A066UD08"/>
<feature type="transmembrane region" description="Helical" evidence="1">
    <location>
        <begin position="12"/>
        <end position="31"/>
    </location>
</feature>
<dbReference type="eggNOG" id="COG3019">
    <property type="taxonomic scope" value="Bacteria"/>
</dbReference>
<keyword evidence="3" id="KW-1185">Reference proteome</keyword>
<evidence type="ECO:0000256" key="1">
    <source>
        <dbReference type="SAM" id="Phobius"/>
    </source>
</evidence>
<keyword evidence="1" id="KW-0472">Membrane</keyword>
<keyword evidence="1" id="KW-0812">Transmembrane</keyword>
<proteinExistence type="predicted"/>
<reference evidence="2 3" key="1">
    <citation type="journal article" date="2014" name="Genome Announc.">
        <title>Draft Genome Sequence of Moraxella bovoculi Strain 237T (ATCC BAA-1259T) Isolated from a Calf with Infectious Bovine Keratoconjunctivitis.</title>
        <authorList>
            <person name="Calcutt M.J."/>
            <person name="Foecking M.F."/>
            <person name="Martin N.T."/>
            <person name="Mhlanga-Mutangadura T."/>
            <person name="Reilly T.J."/>
        </authorList>
    </citation>
    <scope>NUCLEOTIDE SEQUENCE [LARGE SCALE GENOMIC DNA]</scope>
    <source>
        <strain evidence="2 3">237</strain>
    </source>
</reference>
<keyword evidence="1" id="KW-1133">Transmembrane helix</keyword>
<name>A0A066UD08_9GAMM</name>
<dbReference type="EMBL" id="AOMT01000024">
    <property type="protein sequence ID" value="KDN24995.1"/>
    <property type="molecule type" value="Genomic_DNA"/>
</dbReference>
<evidence type="ECO:0000313" key="2">
    <source>
        <dbReference type="EMBL" id="KDN24995.1"/>
    </source>
</evidence>
<dbReference type="Proteomes" id="UP000035860">
    <property type="component" value="Unassembled WGS sequence"/>
</dbReference>
<organism evidence="2 3">
    <name type="scientific">Moraxella bovoculi 237</name>
    <dbReference type="NCBI Taxonomy" id="743974"/>
    <lineage>
        <taxon>Bacteria</taxon>
        <taxon>Pseudomonadati</taxon>
        <taxon>Pseudomonadota</taxon>
        <taxon>Gammaproteobacteria</taxon>
        <taxon>Moraxellales</taxon>
        <taxon>Moraxellaceae</taxon>
        <taxon>Moraxella</taxon>
    </lineage>
</organism>
<protein>
    <recommendedName>
        <fullName evidence="4">Metal-binding protein</fullName>
    </recommendedName>
</protein>
<accession>A0A066UD08</accession>